<dbReference type="AlphaFoldDB" id="X1AE96"/>
<proteinExistence type="predicted"/>
<dbReference type="EMBL" id="BART01016378">
    <property type="protein sequence ID" value="GAG80940.1"/>
    <property type="molecule type" value="Genomic_DNA"/>
</dbReference>
<evidence type="ECO:0000313" key="1">
    <source>
        <dbReference type="EMBL" id="GAG80940.1"/>
    </source>
</evidence>
<comment type="caution">
    <text evidence="1">The sequence shown here is derived from an EMBL/GenBank/DDBJ whole genome shotgun (WGS) entry which is preliminary data.</text>
</comment>
<sequence>MKRHKMVNLCPTSFEIASQLPNFSKWVRSKLIELDERNTFKVEYHMWCPDHPEYVRKSDTVPRFGVHCTTCNLQMEGKWVQA</sequence>
<accession>X1AE96</accession>
<organism evidence="1">
    <name type="scientific">marine sediment metagenome</name>
    <dbReference type="NCBI Taxonomy" id="412755"/>
    <lineage>
        <taxon>unclassified sequences</taxon>
        <taxon>metagenomes</taxon>
        <taxon>ecological metagenomes</taxon>
    </lineage>
</organism>
<protein>
    <submittedName>
        <fullName evidence="1">Uncharacterized protein</fullName>
    </submittedName>
</protein>
<name>X1AE96_9ZZZZ</name>
<reference evidence="1" key="1">
    <citation type="journal article" date="2014" name="Front. Microbiol.">
        <title>High frequency of phylogenetically diverse reductive dehalogenase-homologous genes in deep subseafloor sedimentary metagenomes.</title>
        <authorList>
            <person name="Kawai M."/>
            <person name="Futagami T."/>
            <person name="Toyoda A."/>
            <person name="Takaki Y."/>
            <person name="Nishi S."/>
            <person name="Hori S."/>
            <person name="Arai W."/>
            <person name="Tsubouchi T."/>
            <person name="Morono Y."/>
            <person name="Uchiyama I."/>
            <person name="Ito T."/>
            <person name="Fujiyama A."/>
            <person name="Inagaki F."/>
            <person name="Takami H."/>
        </authorList>
    </citation>
    <scope>NUCLEOTIDE SEQUENCE</scope>
    <source>
        <strain evidence="1">Expedition CK06-06</strain>
    </source>
</reference>
<gene>
    <name evidence="1" type="ORF">S01H4_31517</name>
</gene>